<protein>
    <submittedName>
        <fullName evidence="1">Uncharacterized protein</fullName>
    </submittedName>
</protein>
<accession>A0ACB9GXB1</accession>
<dbReference type="EMBL" id="CM042009">
    <property type="protein sequence ID" value="KAI3788244.1"/>
    <property type="molecule type" value="Genomic_DNA"/>
</dbReference>
<organism evidence="1 2">
    <name type="scientific">Cichorium intybus</name>
    <name type="common">Chicory</name>
    <dbReference type="NCBI Taxonomy" id="13427"/>
    <lineage>
        <taxon>Eukaryota</taxon>
        <taxon>Viridiplantae</taxon>
        <taxon>Streptophyta</taxon>
        <taxon>Embryophyta</taxon>
        <taxon>Tracheophyta</taxon>
        <taxon>Spermatophyta</taxon>
        <taxon>Magnoliopsida</taxon>
        <taxon>eudicotyledons</taxon>
        <taxon>Gunneridae</taxon>
        <taxon>Pentapetalae</taxon>
        <taxon>asterids</taxon>
        <taxon>campanulids</taxon>
        <taxon>Asterales</taxon>
        <taxon>Asteraceae</taxon>
        <taxon>Cichorioideae</taxon>
        <taxon>Cichorieae</taxon>
        <taxon>Cichoriinae</taxon>
        <taxon>Cichorium</taxon>
    </lineage>
</organism>
<reference evidence="2" key="1">
    <citation type="journal article" date="2022" name="Mol. Ecol. Resour.">
        <title>The genomes of chicory, endive, great burdock and yacon provide insights into Asteraceae palaeo-polyploidization history and plant inulin production.</title>
        <authorList>
            <person name="Fan W."/>
            <person name="Wang S."/>
            <person name="Wang H."/>
            <person name="Wang A."/>
            <person name="Jiang F."/>
            <person name="Liu H."/>
            <person name="Zhao H."/>
            <person name="Xu D."/>
            <person name="Zhang Y."/>
        </authorList>
    </citation>
    <scope>NUCLEOTIDE SEQUENCE [LARGE SCALE GENOMIC DNA]</scope>
    <source>
        <strain evidence="2">cv. Punajuju</strain>
    </source>
</reference>
<proteinExistence type="predicted"/>
<sequence length="336" mass="37158">MVDKIPVTPLIFRLSASRPSDFLSPVSRYALLMAFLSSSIPLRFTRVLGVGSFNGVLSISRLPACLPQFNRNLNTYPLRILQGSLPFNFSLVASTSVSSYSHTWSRNSKEIGGGGSMGVLGESLQICLLKPYSGSAILQRRLDEDGKLGGVARKAKERLDGKLRSHWKSEINSQERCRGASLVGEIGRKPSDTCMVMGDLQMEVFSLKRSGSKEFNWGKELIGYLNLWSWLVSPIMLERLGIMPEYLNSEQQGGSHDRGKIRMKNCSSSEQALEMSRHTVSRLLMDVGFDSASGGSVDILAQLVGCHIYELGRILKVLSDNYLKCSFKQLDTGTYV</sequence>
<reference evidence="1 2" key="2">
    <citation type="journal article" date="2022" name="Mol. Ecol. Resour.">
        <title>The genomes of chicory, endive, great burdock and yacon provide insights into Asteraceae paleo-polyploidization history and plant inulin production.</title>
        <authorList>
            <person name="Fan W."/>
            <person name="Wang S."/>
            <person name="Wang H."/>
            <person name="Wang A."/>
            <person name="Jiang F."/>
            <person name="Liu H."/>
            <person name="Zhao H."/>
            <person name="Xu D."/>
            <person name="Zhang Y."/>
        </authorList>
    </citation>
    <scope>NUCLEOTIDE SEQUENCE [LARGE SCALE GENOMIC DNA]</scope>
    <source>
        <strain evidence="2">cv. Punajuju</strain>
        <tissue evidence="1">Leaves</tissue>
    </source>
</reference>
<evidence type="ECO:0000313" key="2">
    <source>
        <dbReference type="Proteomes" id="UP001055811"/>
    </source>
</evidence>
<gene>
    <name evidence="1" type="ORF">L2E82_01004</name>
</gene>
<keyword evidence="2" id="KW-1185">Reference proteome</keyword>
<comment type="caution">
    <text evidence="1">The sequence shown here is derived from an EMBL/GenBank/DDBJ whole genome shotgun (WGS) entry which is preliminary data.</text>
</comment>
<name>A0ACB9GXB1_CICIN</name>
<evidence type="ECO:0000313" key="1">
    <source>
        <dbReference type="EMBL" id="KAI3788244.1"/>
    </source>
</evidence>
<dbReference type="Proteomes" id="UP001055811">
    <property type="component" value="Linkage Group LG01"/>
</dbReference>